<dbReference type="SUPFAM" id="SSF51556">
    <property type="entry name" value="Metallo-dependent hydrolases"/>
    <property type="match status" value="1"/>
</dbReference>
<organism evidence="1 2">
    <name type="scientific">Spirosoma validum</name>
    <dbReference type="NCBI Taxonomy" id="2771355"/>
    <lineage>
        <taxon>Bacteria</taxon>
        <taxon>Pseudomonadati</taxon>
        <taxon>Bacteroidota</taxon>
        <taxon>Cytophagia</taxon>
        <taxon>Cytophagales</taxon>
        <taxon>Cytophagaceae</taxon>
        <taxon>Spirosoma</taxon>
    </lineage>
</organism>
<dbReference type="Gene3D" id="3.20.20.140">
    <property type="entry name" value="Metal-dependent hydrolases"/>
    <property type="match status" value="1"/>
</dbReference>
<reference evidence="1" key="1">
    <citation type="submission" date="2020-09" db="EMBL/GenBank/DDBJ databases">
        <authorList>
            <person name="Kim M.K."/>
        </authorList>
    </citation>
    <scope>NUCLEOTIDE SEQUENCE</scope>
    <source>
        <strain evidence="1">BT704</strain>
    </source>
</reference>
<name>A0A927GDW1_9BACT</name>
<proteinExistence type="predicted"/>
<dbReference type="InterPro" id="IPR032466">
    <property type="entry name" value="Metal_Hydrolase"/>
</dbReference>
<comment type="caution">
    <text evidence="1">The sequence shown here is derived from an EMBL/GenBank/DDBJ whole genome shotgun (WGS) entry which is preliminary data.</text>
</comment>
<evidence type="ECO:0000313" key="2">
    <source>
        <dbReference type="Proteomes" id="UP000653797"/>
    </source>
</evidence>
<sequence>MAVNRKEVGIVHPRTLGNFARLLGKYVRDEHVMPLEEAVRWLTSLPAINHKLPKRSLLRLGYFADVVIIDPATIADKAPFADPFQYSVGVQYVLTNGKHTNVFPERSVDGHVHVIIGLKTQL</sequence>
<dbReference type="SUPFAM" id="SSF51338">
    <property type="entry name" value="Composite domain of metallo-dependent hydrolases"/>
    <property type="match status" value="1"/>
</dbReference>
<evidence type="ECO:0000313" key="1">
    <source>
        <dbReference type="EMBL" id="MBD2753986.1"/>
    </source>
</evidence>
<dbReference type="GO" id="GO:0016810">
    <property type="term" value="F:hydrolase activity, acting on carbon-nitrogen (but not peptide) bonds"/>
    <property type="evidence" value="ECO:0007669"/>
    <property type="project" value="InterPro"/>
</dbReference>
<keyword evidence="2" id="KW-1185">Reference proteome</keyword>
<dbReference type="Proteomes" id="UP000653797">
    <property type="component" value="Unassembled WGS sequence"/>
</dbReference>
<dbReference type="InterPro" id="IPR011059">
    <property type="entry name" value="Metal-dep_hydrolase_composite"/>
</dbReference>
<gene>
    <name evidence="1" type="ORF">IC230_13850</name>
</gene>
<dbReference type="AlphaFoldDB" id="A0A927GDW1"/>
<accession>A0A927GDW1</accession>
<protein>
    <submittedName>
        <fullName evidence="1">Amidohydrolase family protein</fullName>
    </submittedName>
</protein>
<dbReference type="EMBL" id="JACXAA010000004">
    <property type="protein sequence ID" value="MBD2753986.1"/>
    <property type="molecule type" value="Genomic_DNA"/>
</dbReference>